<feature type="region of interest" description="Disordered" evidence="1">
    <location>
        <begin position="1"/>
        <end position="42"/>
    </location>
</feature>
<proteinExistence type="predicted"/>
<protein>
    <submittedName>
        <fullName evidence="2">Uncharacterized protein</fullName>
    </submittedName>
</protein>
<dbReference type="Proteomes" id="UP000014062">
    <property type="component" value="Chromosome"/>
</dbReference>
<dbReference type="EMBL" id="CM001889">
    <property type="protein sequence ID" value="EOY46439.1"/>
    <property type="molecule type" value="Genomic_DNA"/>
</dbReference>
<sequence>MGPDPRAPARTRGADSRSTSTWGSYTGNAATCGQVTGGGNRA</sequence>
<dbReference type="AlphaFoldDB" id="A0A7U9DM13"/>
<evidence type="ECO:0000313" key="3">
    <source>
        <dbReference type="Proteomes" id="UP000014062"/>
    </source>
</evidence>
<name>A0A7U9DM13_STRLI</name>
<gene>
    <name evidence="2" type="ORF">SLI_1724</name>
</gene>
<evidence type="ECO:0000313" key="2">
    <source>
        <dbReference type="EMBL" id="EOY46439.1"/>
    </source>
</evidence>
<organism evidence="2 3">
    <name type="scientific">Streptomyces lividans 1326</name>
    <dbReference type="NCBI Taxonomy" id="1200984"/>
    <lineage>
        <taxon>Bacteria</taxon>
        <taxon>Bacillati</taxon>
        <taxon>Actinomycetota</taxon>
        <taxon>Actinomycetes</taxon>
        <taxon>Kitasatosporales</taxon>
        <taxon>Streptomycetaceae</taxon>
        <taxon>Streptomyces</taxon>
    </lineage>
</organism>
<feature type="compositionally biased region" description="Polar residues" evidence="1">
    <location>
        <begin position="16"/>
        <end position="34"/>
    </location>
</feature>
<accession>A0A7U9DM13</accession>
<reference evidence="3" key="1">
    <citation type="journal article" date="2013" name="Genome Biol. Evol.">
        <title>The genome sequence of Streptomyces lividans 66 reveals a novel tRNA-dependent peptide biosynthetic system within a metal-related genomic island.</title>
        <authorList>
            <person name="Cruz-Morales P."/>
            <person name="Vijgenboom E."/>
            <person name="Iruegas-Bocardo F."/>
            <person name="Girard G."/>
            <person name="Yanez-Guerra L.A."/>
            <person name="Ramos-Aboites H.E."/>
            <person name="Pernodet J.L."/>
            <person name="Anne J."/>
            <person name="van Wezel G.P."/>
            <person name="Barona-Gomez F."/>
        </authorList>
    </citation>
    <scope>NUCLEOTIDE SEQUENCE [LARGE SCALE GENOMIC DNA]</scope>
    <source>
        <strain evidence="3">1326</strain>
    </source>
</reference>
<evidence type="ECO:0000256" key="1">
    <source>
        <dbReference type="SAM" id="MobiDB-lite"/>
    </source>
</evidence>